<reference evidence="3 4" key="1">
    <citation type="submission" date="2019-03" db="EMBL/GenBank/DDBJ databases">
        <title>Genomic Encyclopedia of Type Strains, Phase IV (KMG-IV): sequencing the most valuable type-strain genomes for metagenomic binning, comparative biology and taxonomic classification.</title>
        <authorList>
            <person name="Goeker M."/>
        </authorList>
    </citation>
    <scope>NUCLEOTIDE SEQUENCE [LARGE SCALE GENOMIC DNA]</scope>
    <source>
        <strain evidence="3 4">DSM 21944</strain>
    </source>
</reference>
<accession>A0A4R3LAJ4</accession>
<gene>
    <name evidence="3" type="ORF">EDC25_11644</name>
</gene>
<dbReference type="InterPro" id="IPR018637">
    <property type="entry name" value="DUF2059"/>
</dbReference>
<name>A0A4R3LAJ4_9GAMM</name>
<proteinExistence type="predicted"/>
<evidence type="ECO:0000256" key="1">
    <source>
        <dbReference type="SAM" id="SignalP"/>
    </source>
</evidence>
<evidence type="ECO:0000259" key="2">
    <source>
        <dbReference type="Pfam" id="PF09832"/>
    </source>
</evidence>
<evidence type="ECO:0000313" key="4">
    <source>
        <dbReference type="Proteomes" id="UP000294599"/>
    </source>
</evidence>
<feature type="chain" id="PRO_5020843954" description="DUF2059 domain-containing protein" evidence="1">
    <location>
        <begin position="24"/>
        <end position="153"/>
    </location>
</feature>
<dbReference type="RefSeq" id="WP_164484071.1">
    <property type="nucleotide sequence ID" value="NZ_JBHLWF010000019.1"/>
</dbReference>
<feature type="domain" description="DUF2059" evidence="2">
    <location>
        <begin position="82"/>
        <end position="137"/>
    </location>
</feature>
<dbReference type="Pfam" id="PF09832">
    <property type="entry name" value="DUF2059"/>
    <property type="match status" value="1"/>
</dbReference>
<keyword evidence="4" id="KW-1185">Reference proteome</keyword>
<feature type="signal peptide" evidence="1">
    <location>
        <begin position="1"/>
        <end position="23"/>
    </location>
</feature>
<comment type="caution">
    <text evidence="3">The sequence shown here is derived from an EMBL/GenBank/DDBJ whole genome shotgun (WGS) entry which is preliminary data.</text>
</comment>
<dbReference type="EMBL" id="SMAF01000016">
    <property type="protein sequence ID" value="TCS96190.1"/>
    <property type="molecule type" value="Genomic_DNA"/>
</dbReference>
<sequence>MKTLLNLLLVLSSAVNFALPARAADDVTLQAAEALLESVNLEQLLAESIDTVLSAQVQQEPMLRQHEEGMRRFLRKHMSYASLKPDLVRIYAEAFTADELRELTAFYRTPLGIKTVSLMPRLMQQGGELGMQRVQENLHELEAMIAESANAAE</sequence>
<organism evidence="3 4">
    <name type="scientific">Pseudofulvimonas gallinarii</name>
    <dbReference type="NCBI Taxonomy" id="634155"/>
    <lineage>
        <taxon>Bacteria</taxon>
        <taxon>Pseudomonadati</taxon>
        <taxon>Pseudomonadota</taxon>
        <taxon>Gammaproteobacteria</taxon>
        <taxon>Lysobacterales</taxon>
        <taxon>Rhodanobacteraceae</taxon>
        <taxon>Pseudofulvimonas</taxon>
    </lineage>
</organism>
<dbReference type="AlphaFoldDB" id="A0A4R3LAJ4"/>
<protein>
    <recommendedName>
        <fullName evidence="2">DUF2059 domain-containing protein</fullName>
    </recommendedName>
</protein>
<evidence type="ECO:0000313" key="3">
    <source>
        <dbReference type="EMBL" id="TCS96190.1"/>
    </source>
</evidence>
<keyword evidence="1" id="KW-0732">Signal</keyword>
<dbReference type="Proteomes" id="UP000294599">
    <property type="component" value="Unassembled WGS sequence"/>
</dbReference>